<evidence type="ECO:0000256" key="2">
    <source>
        <dbReference type="ARBA" id="ARBA00023002"/>
    </source>
</evidence>
<dbReference type="PANTHER" id="PTHR44196">
    <property type="entry name" value="DEHYDROGENASE/REDUCTASE SDR FAMILY MEMBER 7B"/>
    <property type="match status" value="1"/>
</dbReference>
<organism evidence="4 5">
    <name type="scientific">Marinobacter nanhaiticus D15-8W</name>
    <dbReference type="NCBI Taxonomy" id="626887"/>
    <lineage>
        <taxon>Bacteria</taxon>
        <taxon>Pseudomonadati</taxon>
        <taxon>Pseudomonadota</taxon>
        <taxon>Gammaproteobacteria</taxon>
        <taxon>Pseudomonadales</taxon>
        <taxon>Marinobacteraceae</taxon>
        <taxon>Marinobacter</taxon>
    </lineage>
</organism>
<dbReference type="GO" id="GO:0016491">
    <property type="term" value="F:oxidoreductase activity"/>
    <property type="evidence" value="ECO:0007669"/>
    <property type="project" value="UniProtKB-KW"/>
</dbReference>
<dbReference type="PRINTS" id="PR00081">
    <property type="entry name" value="GDHRDH"/>
</dbReference>
<dbReference type="CDD" id="cd05233">
    <property type="entry name" value="SDR_c"/>
    <property type="match status" value="1"/>
</dbReference>
<evidence type="ECO:0000313" key="4">
    <source>
        <dbReference type="EMBL" id="ENO14122.2"/>
    </source>
</evidence>
<dbReference type="Gene3D" id="3.40.50.720">
    <property type="entry name" value="NAD(P)-binding Rossmann-like Domain"/>
    <property type="match status" value="1"/>
</dbReference>
<dbReference type="InterPro" id="IPR002347">
    <property type="entry name" value="SDR_fam"/>
</dbReference>
<evidence type="ECO:0000256" key="3">
    <source>
        <dbReference type="RuleBase" id="RU000363"/>
    </source>
</evidence>
<comment type="caution">
    <text evidence="4">The sequence shown here is derived from an EMBL/GenBank/DDBJ whole genome shotgun (WGS) entry which is preliminary data.</text>
</comment>
<dbReference type="EMBL" id="APLQ01000014">
    <property type="protein sequence ID" value="ENO14122.2"/>
    <property type="molecule type" value="Genomic_DNA"/>
</dbReference>
<dbReference type="PANTHER" id="PTHR44196:SF2">
    <property type="entry name" value="SHORT-CHAIN DEHYDROGENASE-RELATED"/>
    <property type="match status" value="1"/>
</dbReference>
<dbReference type="STRING" id="626887.J057_22050"/>
<dbReference type="PIRSF" id="PIRSF000126">
    <property type="entry name" value="11-beta-HSD1"/>
    <property type="match status" value="1"/>
</dbReference>
<dbReference type="InterPro" id="IPR036291">
    <property type="entry name" value="NAD(P)-bd_dom_sf"/>
</dbReference>
<dbReference type="Proteomes" id="UP000013165">
    <property type="component" value="Unassembled WGS sequence"/>
</dbReference>
<dbReference type="PRINTS" id="PR00080">
    <property type="entry name" value="SDRFAMILY"/>
</dbReference>
<dbReference type="Pfam" id="PF00106">
    <property type="entry name" value="adh_short"/>
    <property type="match status" value="1"/>
</dbReference>
<dbReference type="GO" id="GO:0016020">
    <property type="term" value="C:membrane"/>
    <property type="evidence" value="ECO:0007669"/>
    <property type="project" value="TreeGrafter"/>
</dbReference>
<sequence length="263" mass="28902">MTTMSKRTALITGASAGIGERFSHRLAREGYNLILVARRRERLEALAESLAGKYGVDVRVLSEDLGDPQAPSRIIDQVQTWDLHVDFLVNNAGFAAKTSLVKSEWPELQQEIQVMVTALTELMIRFGKQMVSRGYGHIVNVSSLAAFAPTPAGMLYTGIKSYVLNASESADMEFKRSGVHVTALCPGFTYTEFHDVQGTRDLVSKLPSVFWQDAETVVDAGYRAVLAGRPVCVPGAFNKTMGGLSRILPEALRYRLGSRGRIY</sequence>
<keyword evidence="5" id="KW-1185">Reference proteome</keyword>
<proteinExistence type="inferred from homology"/>
<gene>
    <name evidence="4" type="ORF">J057_22050</name>
</gene>
<dbReference type="PATRIC" id="fig|626887.3.peg.4413"/>
<keyword evidence="2" id="KW-0560">Oxidoreductase</keyword>
<dbReference type="OrthoDB" id="9810734at2"/>
<name>N6WSX9_9GAMM</name>
<evidence type="ECO:0000256" key="1">
    <source>
        <dbReference type="ARBA" id="ARBA00006484"/>
    </source>
</evidence>
<reference evidence="4 5" key="1">
    <citation type="journal article" date="2013" name="Genome Announc.">
        <title>Genome Sequence of the Polycyclic Aromatic Hydrocarbon-Degrading Bacterium Strain Marinobacter nanhaiticus D15-8WT.</title>
        <authorList>
            <person name="Cui Z."/>
            <person name="Gao W."/>
            <person name="Li Q."/>
            <person name="Xu G."/>
            <person name="Zheng L."/>
        </authorList>
    </citation>
    <scope>NUCLEOTIDE SEQUENCE [LARGE SCALE GENOMIC DNA]</scope>
    <source>
        <strain evidence="4 5">D15-8W</strain>
    </source>
</reference>
<dbReference type="HOGENOM" id="CLU_010194_2_1_6"/>
<dbReference type="eggNOG" id="COG0300">
    <property type="taxonomic scope" value="Bacteria"/>
</dbReference>
<dbReference type="SUPFAM" id="SSF51735">
    <property type="entry name" value="NAD(P)-binding Rossmann-fold domains"/>
    <property type="match status" value="1"/>
</dbReference>
<accession>N6WSX9</accession>
<dbReference type="AlphaFoldDB" id="N6WSX9"/>
<evidence type="ECO:0000313" key="5">
    <source>
        <dbReference type="Proteomes" id="UP000013165"/>
    </source>
</evidence>
<comment type="similarity">
    <text evidence="1 3">Belongs to the short-chain dehydrogenases/reductases (SDR) family.</text>
</comment>
<protein>
    <submittedName>
        <fullName evidence="4">SDR family oxidoreductase</fullName>
    </submittedName>
</protein>